<accession>A0A923HE00</accession>
<keyword evidence="8" id="KW-1185">Reference proteome</keyword>
<evidence type="ECO:0000256" key="3">
    <source>
        <dbReference type="ARBA" id="ARBA00022692"/>
    </source>
</evidence>
<feature type="transmembrane region" description="Helical" evidence="6">
    <location>
        <begin position="96"/>
        <end position="122"/>
    </location>
</feature>
<comment type="subcellular location">
    <subcellularLocation>
        <location evidence="1">Membrane</location>
        <topology evidence="1">Multi-pass membrane protein</topology>
    </subcellularLocation>
</comment>
<feature type="transmembrane region" description="Helical" evidence="6">
    <location>
        <begin position="43"/>
        <end position="62"/>
    </location>
</feature>
<evidence type="ECO:0000313" key="7">
    <source>
        <dbReference type="EMBL" id="MBC3862822.1"/>
    </source>
</evidence>
<dbReference type="PANTHER" id="PTHR43461:SF1">
    <property type="entry name" value="TRANSMEMBRANE PROTEIN 256"/>
    <property type="match status" value="1"/>
</dbReference>
<dbReference type="AlphaFoldDB" id="A0A923HE00"/>
<gene>
    <name evidence="7" type="ORF">H8K32_11970</name>
</gene>
<protein>
    <submittedName>
        <fullName evidence="7">DUF423 domain-containing protein</fullName>
    </submittedName>
</protein>
<dbReference type="Pfam" id="PF04241">
    <property type="entry name" value="DUF423"/>
    <property type="match status" value="1"/>
</dbReference>
<feature type="transmembrane region" description="Helical" evidence="6">
    <location>
        <begin position="69"/>
        <end position="90"/>
    </location>
</feature>
<evidence type="ECO:0000256" key="1">
    <source>
        <dbReference type="ARBA" id="ARBA00004141"/>
    </source>
</evidence>
<evidence type="ECO:0000256" key="5">
    <source>
        <dbReference type="ARBA" id="ARBA00023136"/>
    </source>
</evidence>
<keyword evidence="3 6" id="KW-0812">Transmembrane</keyword>
<keyword evidence="4 6" id="KW-1133">Transmembrane helix</keyword>
<dbReference type="PANTHER" id="PTHR43461">
    <property type="entry name" value="TRANSMEMBRANE PROTEIN 256"/>
    <property type="match status" value="1"/>
</dbReference>
<organism evidence="7 8">
    <name type="scientific">Undibacterium jejuense</name>
    <dbReference type="NCBI Taxonomy" id="1344949"/>
    <lineage>
        <taxon>Bacteria</taxon>
        <taxon>Pseudomonadati</taxon>
        <taxon>Pseudomonadota</taxon>
        <taxon>Betaproteobacteria</taxon>
        <taxon>Burkholderiales</taxon>
        <taxon>Oxalobacteraceae</taxon>
        <taxon>Undibacterium</taxon>
    </lineage>
</organism>
<keyword evidence="5 6" id="KW-0472">Membrane</keyword>
<dbReference type="RefSeq" id="WP_186912768.1">
    <property type="nucleotide sequence ID" value="NZ_JACOFV010000010.1"/>
</dbReference>
<evidence type="ECO:0000313" key="8">
    <source>
        <dbReference type="Proteomes" id="UP000634011"/>
    </source>
</evidence>
<proteinExistence type="inferred from homology"/>
<dbReference type="GO" id="GO:0005886">
    <property type="term" value="C:plasma membrane"/>
    <property type="evidence" value="ECO:0007669"/>
    <property type="project" value="TreeGrafter"/>
</dbReference>
<evidence type="ECO:0000256" key="6">
    <source>
        <dbReference type="SAM" id="Phobius"/>
    </source>
</evidence>
<dbReference type="Proteomes" id="UP000634011">
    <property type="component" value="Unassembled WGS sequence"/>
</dbReference>
<evidence type="ECO:0000256" key="4">
    <source>
        <dbReference type="ARBA" id="ARBA00022989"/>
    </source>
</evidence>
<evidence type="ECO:0000256" key="2">
    <source>
        <dbReference type="ARBA" id="ARBA00009694"/>
    </source>
</evidence>
<comment type="caution">
    <text evidence="7">The sequence shown here is derived from an EMBL/GenBank/DDBJ whole genome shotgun (WGS) entry which is preliminary data.</text>
</comment>
<dbReference type="EMBL" id="JACOFV010000010">
    <property type="protein sequence ID" value="MBC3862822.1"/>
    <property type="molecule type" value="Genomic_DNA"/>
</dbReference>
<dbReference type="InterPro" id="IPR006696">
    <property type="entry name" value="DUF423"/>
</dbReference>
<reference evidence="7" key="1">
    <citation type="submission" date="2020-08" db="EMBL/GenBank/DDBJ databases">
        <title>Novel species isolated from subtropical streams in China.</title>
        <authorList>
            <person name="Lu H."/>
        </authorList>
    </citation>
    <scope>NUCLEOTIDE SEQUENCE</scope>
    <source>
        <strain evidence="7">KACC 12607</strain>
    </source>
</reference>
<name>A0A923HE00_9BURK</name>
<comment type="similarity">
    <text evidence="2">Belongs to the UPF0382 family.</text>
</comment>
<sequence>MKQSTCIVLAALNMLIAVGAGAFGAHGLKAILSIDMLAIWQTAVHYQMVHALGLFGMGILMSQWTDATLLGRAAVTMLVGIIVFSGSLYALALSGILWLGAITPIGGVAFLVAWGMLAWCAYRRQSSSSH</sequence>